<protein>
    <submittedName>
        <fullName evidence="4">DNA-binding response regulator</fullName>
    </submittedName>
</protein>
<dbReference type="Gene3D" id="3.40.50.2300">
    <property type="match status" value="1"/>
</dbReference>
<evidence type="ECO:0000259" key="3">
    <source>
        <dbReference type="PROSITE" id="PS51755"/>
    </source>
</evidence>
<evidence type="ECO:0000313" key="5">
    <source>
        <dbReference type="Proteomes" id="UP000273001"/>
    </source>
</evidence>
<dbReference type="EMBL" id="CP032514">
    <property type="protein sequence ID" value="AYD89195.1"/>
    <property type="molecule type" value="Genomic_DNA"/>
</dbReference>
<feature type="domain" description="OmpR/PhoB-type" evidence="3">
    <location>
        <begin position="122"/>
        <end position="219"/>
    </location>
</feature>
<dbReference type="Proteomes" id="UP000273001">
    <property type="component" value="Chromosome"/>
</dbReference>
<dbReference type="PANTHER" id="PTHR48111">
    <property type="entry name" value="REGULATOR OF RPOS"/>
    <property type="match status" value="1"/>
</dbReference>
<dbReference type="InterPro" id="IPR016032">
    <property type="entry name" value="Sig_transdc_resp-reg_C-effctor"/>
</dbReference>
<reference evidence="4 5" key="1">
    <citation type="submission" date="2018-09" db="EMBL/GenBank/DDBJ databases">
        <authorList>
            <person name="Li J."/>
        </authorList>
    </citation>
    <scope>NUCLEOTIDE SEQUENCE [LARGE SCALE GENOMIC DNA]</scope>
    <source>
        <strain evidence="4 5">2129</strain>
    </source>
</reference>
<proteinExistence type="predicted"/>
<accession>A0ABM6Z1X1</accession>
<keyword evidence="5" id="KW-1185">Reference proteome</keyword>
<dbReference type="InterPro" id="IPR049170">
    <property type="entry name" value="GlnR_N"/>
</dbReference>
<gene>
    <name evidence="4" type="ORF">D5R93_02400</name>
</gene>
<dbReference type="Gene3D" id="1.10.10.10">
    <property type="entry name" value="Winged helix-like DNA-binding domain superfamily/Winged helix DNA-binding domain"/>
    <property type="match status" value="1"/>
</dbReference>
<evidence type="ECO:0000256" key="1">
    <source>
        <dbReference type="ARBA" id="ARBA00023125"/>
    </source>
</evidence>
<organism evidence="4 5">
    <name type="scientific">Actinomyces lilanjuaniae</name>
    <dbReference type="NCBI Taxonomy" id="2321394"/>
    <lineage>
        <taxon>Bacteria</taxon>
        <taxon>Bacillati</taxon>
        <taxon>Actinomycetota</taxon>
        <taxon>Actinomycetes</taxon>
        <taxon>Actinomycetales</taxon>
        <taxon>Actinomycetaceae</taxon>
        <taxon>Actinomyces</taxon>
    </lineage>
</organism>
<evidence type="ECO:0000256" key="2">
    <source>
        <dbReference type="PROSITE-ProRule" id="PRU01091"/>
    </source>
</evidence>
<dbReference type="InterPro" id="IPR001867">
    <property type="entry name" value="OmpR/PhoB-type_DNA-bd"/>
</dbReference>
<dbReference type="PROSITE" id="PS51755">
    <property type="entry name" value="OMPR_PHOB"/>
    <property type="match status" value="1"/>
</dbReference>
<dbReference type="SUPFAM" id="SSF46894">
    <property type="entry name" value="C-terminal effector domain of the bipartite response regulators"/>
    <property type="match status" value="1"/>
</dbReference>
<dbReference type="InterPro" id="IPR039420">
    <property type="entry name" value="WalR-like"/>
</dbReference>
<dbReference type="SMART" id="SM00862">
    <property type="entry name" value="Trans_reg_C"/>
    <property type="match status" value="1"/>
</dbReference>
<evidence type="ECO:0000313" key="4">
    <source>
        <dbReference type="EMBL" id="AYD89195.1"/>
    </source>
</evidence>
<name>A0ABM6Z1X1_9ACTO</name>
<dbReference type="GO" id="GO:0003677">
    <property type="term" value="F:DNA binding"/>
    <property type="evidence" value="ECO:0007669"/>
    <property type="project" value="UniProtKB-KW"/>
</dbReference>
<sequence length="225" mass="24529">MRIIMFTRETDASDVVPAAAFLDPQVDCLPPVPASYVAVDSADVVMIDARGDLTRARALCQLLTGPMECPPVMLVLEEGGAAALQSDWGSADFVMPTAGPAELSARLRLLRAHVPPVESTNDALIEVGDLVIDVTAYTARLHGSILDLTYKEFELLKFLAANHGRVLTRETLLDEVWGEDYIGGSRTVDVHIRRLRAKLGTDHDHLIGTVRNVGYRLDAPQEQDS</sequence>
<dbReference type="PANTHER" id="PTHR48111:SF16">
    <property type="entry name" value="TRANSCRIPTIONAL REGULATORY PROTEIN GLNR"/>
    <property type="match status" value="1"/>
</dbReference>
<dbReference type="CDD" id="cd00383">
    <property type="entry name" value="trans_reg_C"/>
    <property type="match status" value="1"/>
</dbReference>
<dbReference type="Pfam" id="PF21695">
    <property type="entry name" value="GlnR_1st"/>
    <property type="match status" value="1"/>
</dbReference>
<keyword evidence="1 2" id="KW-0238">DNA-binding</keyword>
<dbReference type="InterPro" id="IPR036388">
    <property type="entry name" value="WH-like_DNA-bd_sf"/>
</dbReference>
<dbReference type="RefSeq" id="WP_119836353.1">
    <property type="nucleotide sequence ID" value="NZ_CP032514.1"/>
</dbReference>
<feature type="DNA-binding region" description="OmpR/PhoB-type" evidence="2">
    <location>
        <begin position="122"/>
        <end position="219"/>
    </location>
</feature>
<dbReference type="Pfam" id="PF00486">
    <property type="entry name" value="Trans_reg_C"/>
    <property type="match status" value="1"/>
</dbReference>